<dbReference type="EMBL" id="MFQZ01000008">
    <property type="protein sequence ID" value="OGH87968.1"/>
    <property type="molecule type" value="Genomic_DNA"/>
</dbReference>
<dbReference type="Pfam" id="PF01938">
    <property type="entry name" value="TRAM"/>
    <property type="match status" value="1"/>
</dbReference>
<dbReference type="PROSITE" id="PS51687">
    <property type="entry name" value="SAM_MT_RNA_M5U"/>
    <property type="match status" value="1"/>
</dbReference>
<proteinExistence type="inferred from homology"/>
<evidence type="ECO:0000256" key="4">
    <source>
        <dbReference type="PROSITE-ProRule" id="PRU01024"/>
    </source>
</evidence>
<evidence type="ECO:0000256" key="3">
    <source>
        <dbReference type="ARBA" id="ARBA00022691"/>
    </source>
</evidence>
<dbReference type="AlphaFoldDB" id="A0A1F6NVS9"/>
<feature type="binding site" evidence="4">
    <location>
        <position position="261"/>
    </location>
    <ligand>
        <name>S-adenosyl-L-methionine</name>
        <dbReference type="ChEBI" id="CHEBI:59789"/>
    </ligand>
</feature>
<evidence type="ECO:0000256" key="5">
    <source>
        <dbReference type="PROSITE-ProRule" id="PRU10015"/>
    </source>
</evidence>
<keyword evidence="1 4" id="KW-0489">Methyltransferase</keyword>
<evidence type="ECO:0000256" key="2">
    <source>
        <dbReference type="ARBA" id="ARBA00022679"/>
    </source>
</evidence>
<dbReference type="PANTHER" id="PTHR11061:SF30">
    <property type="entry name" value="TRNA (URACIL(54)-C(5))-METHYLTRANSFERASE"/>
    <property type="match status" value="1"/>
</dbReference>
<feature type="domain" description="TRAM" evidence="6">
    <location>
        <begin position="1"/>
        <end position="53"/>
    </location>
</feature>
<dbReference type="NCBIfam" id="TIGR00479">
    <property type="entry name" value="rumA"/>
    <property type="match status" value="1"/>
</dbReference>
<dbReference type="PROSITE" id="PS01230">
    <property type="entry name" value="TRMA_1"/>
    <property type="match status" value="1"/>
</dbReference>
<dbReference type="InterPro" id="IPR010280">
    <property type="entry name" value="U5_MeTrfase_fam"/>
</dbReference>
<organism evidence="7 8">
    <name type="scientific">Candidatus Magasanikbacteria bacterium RIFOXYC2_FULL_42_28</name>
    <dbReference type="NCBI Taxonomy" id="1798704"/>
    <lineage>
        <taxon>Bacteria</taxon>
        <taxon>Candidatus Magasanikiibacteriota</taxon>
    </lineage>
</organism>
<accession>A0A1F6NVS9</accession>
<keyword evidence="3 4" id="KW-0949">S-adenosyl-L-methionine</keyword>
<dbReference type="InterPro" id="IPR029063">
    <property type="entry name" value="SAM-dependent_MTases_sf"/>
</dbReference>
<feature type="binding site" evidence="4">
    <location>
        <position position="353"/>
    </location>
    <ligand>
        <name>S-adenosyl-L-methionine</name>
        <dbReference type="ChEBI" id="CHEBI:59789"/>
    </ligand>
</feature>
<dbReference type="SUPFAM" id="SSF53335">
    <property type="entry name" value="S-adenosyl-L-methionine-dependent methyltransferases"/>
    <property type="match status" value="1"/>
</dbReference>
<evidence type="ECO:0000313" key="8">
    <source>
        <dbReference type="Proteomes" id="UP000177907"/>
    </source>
</evidence>
<dbReference type="Gene3D" id="2.40.50.140">
    <property type="entry name" value="Nucleic acid-binding proteins"/>
    <property type="match status" value="1"/>
</dbReference>
<sequence length="422" mass="47363">MIKIKIEKMVFGGQGLGRLDGKACFVWNALPGETVVARIIKNKKDYCEAEAVDILTPSPDRIAPLETHYMSCSPWQIMKWEKENEWKRAMSIETYRKVGGLDLTPEIFALNDFQYGYRNKMEYSFTDNYDGVMSLAFFNRGEHGRAAHAGCILADPAINETSKIVLDWVNKHKITYRSLKSVIVRSNNAGETIAALFIKDKMEFPDYPKLAGKFLGFQIYFSKYNSPASVPTESLYKEGQDFLTAEIMGIKLKFGLLSFFQVHIPVFETALADVGSFIEAGESAVDFYAGVGAISLPLRDKLASCVLVDNNSEAIDYARENIKLNKAKNFSAECVPAENITDLIEADKILILDPPRAGLHQDVTAAILEKKPKKILYLSCNLSTQARDLQVFIAGGYKIKFSRLYNFFPRTPHVEGLVVLVR</sequence>
<dbReference type="Gene3D" id="3.40.50.150">
    <property type="entry name" value="Vaccinia Virus protein VP39"/>
    <property type="match status" value="1"/>
</dbReference>
<feature type="active site" evidence="5">
    <location>
        <position position="380"/>
    </location>
</feature>
<dbReference type="PANTHER" id="PTHR11061">
    <property type="entry name" value="RNA M5U METHYLTRANSFERASE"/>
    <property type="match status" value="1"/>
</dbReference>
<dbReference type="SUPFAM" id="SSF50249">
    <property type="entry name" value="Nucleic acid-binding proteins"/>
    <property type="match status" value="1"/>
</dbReference>
<dbReference type="GO" id="GO:0070041">
    <property type="term" value="F:rRNA (uridine-C5-)-methyltransferase activity"/>
    <property type="evidence" value="ECO:0007669"/>
    <property type="project" value="TreeGrafter"/>
</dbReference>
<reference evidence="7 8" key="1">
    <citation type="journal article" date="2016" name="Nat. Commun.">
        <title>Thousands of microbial genomes shed light on interconnected biogeochemical processes in an aquifer system.</title>
        <authorList>
            <person name="Anantharaman K."/>
            <person name="Brown C.T."/>
            <person name="Hug L.A."/>
            <person name="Sharon I."/>
            <person name="Castelle C.J."/>
            <person name="Probst A.J."/>
            <person name="Thomas B.C."/>
            <person name="Singh A."/>
            <person name="Wilkins M.J."/>
            <person name="Karaoz U."/>
            <person name="Brodie E.L."/>
            <person name="Williams K.H."/>
            <person name="Hubbard S.S."/>
            <person name="Banfield J.F."/>
        </authorList>
    </citation>
    <scope>NUCLEOTIDE SEQUENCE [LARGE SCALE GENOMIC DNA]</scope>
</reference>
<comment type="similarity">
    <text evidence="4">Belongs to the class I-like SAM-binding methyltransferase superfamily. RNA M5U methyltransferase family.</text>
</comment>
<dbReference type="Proteomes" id="UP000177907">
    <property type="component" value="Unassembled WGS sequence"/>
</dbReference>
<dbReference type="STRING" id="1798704.A3J93_02205"/>
<dbReference type="GO" id="GO:0070475">
    <property type="term" value="P:rRNA base methylation"/>
    <property type="evidence" value="ECO:0007669"/>
    <property type="project" value="TreeGrafter"/>
</dbReference>
<feature type="active site" description="Nucleophile" evidence="4">
    <location>
        <position position="380"/>
    </location>
</feature>
<dbReference type="InterPro" id="IPR030390">
    <property type="entry name" value="MeTrfase_TrmA_AS"/>
</dbReference>
<dbReference type="Pfam" id="PF05958">
    <property type="entry name" value="tRNA_U5-meth_tr"/>
    <property type="match status" value="1"/>
</dbReference>
<evidence type="ECO:0000256" key="1">
    <source>
        <dbReference type="ARBA" id="ARBA00022603"/>
    </source>
</evidence>
<gene>
    <name evidence="7" type="ORF">A3J93_02205</name>
</gene>
<name>A0A1F6NVS9_9BACT</name>
<feature type="binding site" evidence="4">
    <location>
        <position position="309"/>
    </location>
    <ligand>
        <name>S-adenosyl-L-methionine</name>
        <dbReference type="ChEBI" id="CHEBI:59789"/>
    </ligand>
</feature>
<feature type="binding site" evidence="4">
    <location>
        <position position="288"/>
    </location>
    <ligand>
        <name>S-adenosyl-L-methionine</name>
        <dbReference type="ChEBI" id="CHEBI:59789"/>
    </ligand>
</feature>
<dbReference type="PROSITE" id="PS50926">
    <property type="entry name" value="TRAM"/>
    <property type="match status" value="1"/>
</dbReference>
<dbReference type="InterPro" id="IPR012340">
    <property type="entry name" value="NA-bd_OB-fold"/>
</dbReference>
<keyword evidence="2 4" id="KW-0808">Transferase</keyword>
<dbReference type="InterPro" id="IPR002792">
    <property type="entry name" value="TRAM_dom"/>
</dbReference>
<comment type="caution">
    <text evidence="7">The sequence shown here is derived from an EMBL/GenBank/DDBJ whole genome shotgun (WGS) entry which is preliminary data.</text>
</comment>
<dbReference type="Gene3D" id="2.40.50.1070">
    <property type="match status" value="1"/>
</dbReference>
<evidence type="ECO:0000313" key="7">
    <source>
        <dbReference type="EMBL" id="OGH87968.1"/>
    </source>
</evidence>
<evidence type="ECO:0000259" key="6">
    <source>
        <dbReference type="PROSITE" id="PS50926"/>
    </source>
</evidence>
<protein>
    <submittedName>
        <fullName evidence="7">23S rRNA (Uracil-5-)-methyltransferase RumA</fullName>
    </submittedName>
</protein>